<reference evidence="1" key="1">
    <citation type="journal article" date="2014" name="Front. Microbiol.">
        <title>High frequency of phylogenetically diverse reductive dehalogenase-homologous genes in deep subseafloor sedimentary metagenomes.</title>
        <authorList>
            <person name="Kawai M."/>
            <person name="Futagami T."/>
            <person name="Toyoda A."/>
            <person name="Takaki Y."/>
            <person name="Nishi S."/>
            <person name="Hori S."/>
            <person name="Arai W."/>
            <person name="Tsubouchi T."/>
            <person name="Morono Y."/>
            <person name="Uchiyama I."/>
            <person name="Ito T."/>
            <person name="Fujiyama A."/>
            <person name="Inagaki F."/>
            <person name="Takami H."/>
        </authorList>
    </citation>
    <scope>NUCLEOTIDE SEQUENCE</scope>
    <source>
        <strain evidence="1">Expedition CK06-06</strain>
    </source>
</reference>
<proteinExistence type="predicted"/>
<sequence>MATIPAQHCIETEDNNLLLVAHYLDSAQIHCHRISPKGKLLSVNRLAIEEVAAIVWNNAVLPGFKGIFHYNNSIWFILQGLSFEQPNGLYLIVFDKNGKVVKQKEKLEGQILSIDRMPTDVKRFIELHKGVIYYFGLDNQNNLYFWNSRLGYRAPLFSPFYSVHYDHVK</sequence>
<gene>
    <name evidence="1" type="ORF">S01H4_52965</name>
</gene>
<organism evidence="1">
    <name type="scientific">marine sediment metagenome</name>
    <dbReference type="NCBI Taxonomy" id="412755"/>
    <lineage>
        <taxon>unclassified sequences</taxon>
        <taxon>metagenomes</taxon>
        <taxon>ecological metagenomes</taxon>
    </lineage>
</organism>
<feature type="non-terminal residue" evidence="1">
    <location>
        <position position="169"/>
    </location>
</feature>
<evidence type="ECO:0000313" key="1">
    <source>
        <dbReference type="EMBL" id="GAH16248.1"/>
    </source>
</evidence>
<accession>X1F620</accession>
<dbReference type="AlphaFoldDB" id="X1F620"/>
<name>X1F620_9ZZZZ</name>
<protein>
    <submittedName>
        <fullName evidence="1">Uncharacterized protein</fullName>
    </submittedName>
</protein>
<dbReference type="EMBL" id="BART01030311">
    <property type="protein sequence ID" value="GAH16248.1"/>
    <property type="molecule type" value="Genomic_DNA"/>
</dbReference>
<comment type="caution">
    <text evidence="1">The sequence shown here is derived from an EMBL/GenBank/DDBJ whole genome shotgun (WGS) entry which is preliminary data.</text>
</comment>